<dbReference type="SUPFAM" id="SSF46894">
    <property type="entry name" value="C-terminal effector domain of the bipartite response regulators"/>
    <property type="match status" value="1"/>
</dbReference>
<dbReference type="Pfam" id="PF00486">
    <property type="entry name" value="Trans_reg_C"/>
    <property type="match status" value="1"/>
</dbReference>
<dbReference type="GO" id="GO:0003677">
    <property type="term" value="F:DNA binding"/>
    <property type="evidence" value="ECO:0007669"/>
    <property type="project" value="UniProtKB-UniRule"/>
</dbReference>
<evidence type="ECO:0000313" key="9">
    <source>
        <dbReference type="Proteomes" id="UP000292027"/>
    </source>
</evidence>
<dbReference type="SUPFAM" id="SSF50998">
    <property type="entry name" value="Quinoprotein alcohol dehydrogenase-like"/>
    <property type="match status" value="1"/>
</dbReference>
<keyword evidence="3 6" id="KW-0238">DNA-binding</keyword>
<dbReference type="SUPFAM" id="SSF48452">
    <property type="entry name" value="TPR-like"/>
    <property type="match status" value="1"/>
</dbReference>
<dbReference type="Proteomes" id="UP000292027">
    <property type="component" value="Unassembled WGS sequence"/>
</dbReference>
<dbReference type="OrthoDB" id="134501at2"/>
<organism evidence="8 9">
    <name type="scientific">Kribbella rubisoli</name>
    <dbReference type="NCBI Taxonomy" id="3075929"/>
    <lineage>
        <taxon>Bacteria</taxon>
        <taxon>Bacillati</taxon>
        <taxon>Actinomycetota</taxon>
        <taxon>Actinomycetes</taxon>
        <taxon>Propionibacteriales</taxon>
        <taxon>Kribbellaceae</taxon>
        <taxon>Kribbella</taxon>
    </lineage>
</organism>
<dbReference type="InterPro" id="IPR001867">
    <property type="entry name" value="OmpR/PhoB-type_DNA-bd"/>
</dbReference>
<dbReference type="InterPro" id="IPR049052">
    <property type="entry name" value="nSTAND1"/>
</dbReference>
<name>A0A4Q7W313_9ACTN</name>
<comment type="caution">
    <text evidence="8">The sequence shown here is derived from an EMBL/GenBank/DDBJ whole genome shotgun (WGS) entry which is preliminary data.</text>
</comment>
<dbReference type="Pfam" id="PF03704">
    <property type="entry name" value="BTAD"/>
    <property type="match status" value="1"/>
</dbReference>
<gene>
    <name evidence="8" type="ORF">EV645_7402</name>
</gene>
<dbReference type="RefSeq" id="WP_130448915.1">
    <property type="nucleotide sequence ID" value="NZ_SHKR01000017.1"/>
</dbReference>
<dbReference type="Pfam" id="PF00400">
    <property type="entry name" value="WD40"/>
    <property type="match status" value="1"/>
</dbReference>
<dbReference type="InterPro" id="IPR015943">
    <property type="entry name" value="WD40/YVTN_repeat-like_dom_sf"/>
</dbReference>
<sequence length="1426" mass="152755">MGIAVLGPLTIEGEWKNLARRDRIVLAALAVHPGEVVSAGVLADVLWGERPPASAAKVIQGCVVRLRKLLGSHSIETSPDGYRLTVPHDQLDTQRFERAVGRAGVLLADGDAERAAVVLADVLTLWRGTPFEEVAEWDTARIELARLTELRHVAEELYVESSLRSGGQKGVLAKAQALTAEAPLRERRWALLATAQYQTGRQGEALETLRRLRVVLDRELGLDPSPEIDALEQAILRQDPALLGPAALPEPSASCPYQGLKPYDVDDAELFFGRDTEVAAGLRKLSDRSVLAVVGPSGCGKSSLIRAGVAATLQRDGGRIVTITPGLHPMQALAAALPGEGQLPTLVVDQCEEVFSLCQDVTERQAFLARLNDHATSAPLILSLRADRLADIASHPGFARSLEDGLHLLTGMSDVELRSAITEPARLASLVVEPGLVDLLVGEVAGRPGALPLMSHVLAETWQRREGRTLTVAGYRASGGIQGAVAQSAEQVYAQLTPEQRPLFRALLLRLVTPGPDGEPVRSRLPRRTVVTGPESDMLIDLLVGARLVTSDDGVVELAHEALARAWPRLRSWLDDDLEGQRIFHHLTQVADSWDSLERPESELYRGVRLAKAMQWRDEARPDLTDTEREFLAASERLSVAELRAAEEQARHQIRVNRRLRTALGTAAFLLVGALIAGFLAAGQAKRADRQAFAAGQAAVVADAGRAGAKAVVETDIDTSLLLAIAAVRMNDSPESRSNLLAAIAKHPQLTRSIVTEQVDSYGLEVSSDGRRAFIFAASGHVLSYDLTTGTPVASYKPPNRSGGADHLDFLDPMALSPGDRELAVGTPPPTNEPVVLLDPATLKPTGRRLPGLTKAPARATHVGYSHDGRSLVAVIQYYGNGVTNDFSSGAVFIWDVSPGRAPSVRRIVPLAAASVQDAVLSPAGDRFYLSKPASAYDVATGKQLWSRPEFVFTQADVAPDGKTLLFIGEARDTSGPDYDDVLLLNAATGATVRRLEGQGANPLNARFSHDGKSLAWVGADYRVTVWDTATGAPLEDIPISERDTLTAAFGPRDDKLYTSAGDSALRSWDLTGSNRLLSEQTAPPGFAYGCRFIAPGGRRYFRLLNFDAAYLDPGVPAGVFVDTATGKLVRFDASDLGDTTNSCGTWNPGGDRFAIGNVAGTVFVEDARTGRQLAKRKVTAAKIQDLDYSGRDGSRLVVGDASGLATLLDAGTLRPVSKPVQVGGPIAWLSASPDNRSAFLVIGGRSISDRLDVPSDRWALVDLVAGRVVRRGTFPMRVPSIVAFAPDGTRVAVGSEKGEVLIVDPATGENIATPRIVHQGWVNGIAFSPDSSLLVSSGWDGGIGLFDGKTAALLGTIMTPNQQLVTADFLPDGRTVAIAAYDDGVYHWDTRLAHTIEMACRMAGRDLTAAEWKENFGERPYRKTC</sequence>
<keyword evidence="2" id="KW-0805">Transcription regulation</keyword>
<dbReference type="Gene3D" id="2.130.10.10">
    <property type="entry name" value="YVTN repeat-like/Quinoprotein amine dehydrogenase"/>
    <property type="match status" value="4"/>
</dbReference>
<dbReference type="InterPro" id="IPR027417">
    <property type="entry name" value="P-loop_NTPase"/>
</dbReference>
<dbReference type="PANTHER" id="PTHR35807">
    <property type="entry name" value="TRANSCRIPTIONAL REGULATOR REDD-RELATED"/>
    <property type="match status" value="1"/>
</dbReference>
<dbReference type="GO" id="GO:0000160">
    <property type="term" value="P:phosphorelay signal transduction system"/>
    <property type="evidence" value="ECO:0007669"/>
    <property type="project" value="InterPro"/>
</dbReference>
<dbReference type="CDD" id="cd15831">
    <property type="entry name" value="BTAD"/>
    <property type="match status" value="1"/>
</dbReference>
<dbReference type="Gene3D" id="1.10.10.10">
    <property type="entry name" value="Winged helix-like DNA-binding domain superfamily/Winged helix DNA-binding domain"/>
    <property type="match status" value="1"/>
</dbReference>
<evidence type="ECO:0000256" key="4">
    <source>
        <dbReference type="ARBA" id="ARBA00023163"/>
    </source>
</evidence>
<feature type="DNA-binding region" description="OmpR/PhoB-type" evidence="6">
    <location>
        <begin position="1"/>
        <end position="86"/>
    </location>
</feature>
<evidence type="ECO:0000313" key="8">
    <source>
        <dbReference type="EMBL" id="RZU03375.1"/>
    </source>
</evidence>
<evidence type="ECO:0000256" key="5">
    <source>
        <dbReference type="PROSITE-ProRule" id="PRU00221"/>
    </source>
</evidence>
<dbReference type="SMART" id="SM00320">
    <property type="entry name" value="WD40"/>
    <property type="match status" value="6"/>
</dbReference>
<dbReference type="GO" id="GO:0006355">
    <property type="term" value="P:regulation of DNA-templated transcription"/>
    <property type="evidence" value="ECO:0007669"/>
    <property type="project" value="InterPro"/>
</dbReference>
<dbReference type="Gene3D" id="1.25.40.10">
    <property type="entry name" value="Tetratricopeptide repeat domain"/>
    <property type="match status" value="1"/>
</dbReference>
<dbReference type="Pfam" id="PF20703">
    <property type="entry name" value="nSTAND1"/>
    <property type="match status" value="1"/>
</dbReference>
<keyword evidence="5" id="KW-0853">WD repeat</keyword>
<evidence type="ECO:0000256" key="1">
    <source>
        <dbReference type="ARBA" id="ARBA00005820"/>
    </source>
</evidence>
<dbReference type="GO" id="GO:0005829">
    <property type="term" value="C:cytosol"/>
    <property type="evidence" value="ECO:0007669"/>
    <property type="project" value="UniProtKB-ARBA"/>
</dbReference>
<feature type="repeat" description="WD" evidence="5">
    <location>
        <begin position="1316"/>
        <end position="1357"/>
    </location>
</feature>
<dbReference type="InterPro" id="IPR036388">
    <property type="entry name" value="WH-like_DNA-bd_sf"/>
</dbReference>
<dbReference type="InterPro" id="IPR016032">
    <property type="entry name" value="Sig_transdc_resp-reg_C-effctor"/>
</dbReference>
<dbReference type="InterPro" id="IPR005158">
    <property type="entry name" value="BTAD"/>
</dbReference>
<dbReference type="InterPro" id="IPR011990">
    <property type="entry name" value="TPR-like_helical_dom_sf"/>
</dbReference>
<keyword evidence="4" id="KW-0804">Transcription</keyword>
<dbReference type="InterPro" id="IPR011047">
    <property type="entry name" value="Quinoprotein_ADH-like_sf"/>
</dbReference>
<protein>
    <submittedName>
        <fullName evidence="8">DNA-binding SARP family transcriptional activator</fullName>
    </submittedName>
</protein>
<accession>A0A4Q7W313</accession>
<feature type="domain" description="OmpR/PhoB-type" evidence="7">
    <location>
        <begin position="1"/>
        <end position="86"/>
    </location>
</feature>
<evidence type="ECO:0000259" key="7">
    <source>
        <dbReference type="PROSITE" id="PS51755"/>
    </source>
</evidence>
<dbReference type="InterPro" id="IPR001680">
    <property type="entry name" value="WD40_rpt"/>
</dbReference>
<dbReference type="PANTHER" id="PTHR35807:SF1">
    <property type="entry name" value="TRANSCRIPTIONAL REGULATOR REDD"/>
    <property type="match status" value="1"/>
</dbReference>
<keyword evidence="9" id="KW-1185">Reference proteome</keyword>
<dbReference type="PROSITE" id="PS50082">
    <property type="entry name" value="WD_REPEATS_2"/>
    <property type="match status" value="1"/>
</dbReference>
<evidence type="ECO:0000256" key="3">
    <source>
        <dbReference type="ARBA" id="ARBA00023125"/>
    </source>
</evidence>
<proteinExistence type="inferred from homology"/>
<dbReference type="PROSITE" id="PS51755">
    <property type="entry name" value="OMPR_PHOB"/>
    <property type="match status" value="1"/>
</dbReference>
<dbReference type="EMBL" id="SHKR01000017">
    <property type="protein sequence ID" value="RZU03375.1"/>
    <property type="molecule type" value="Genomic_DNA"/>
</dbReference>
<dbReference type="SUPFAM" id="SSF52540">
    <property type="entry name" value="P-loop containing nucleoside triphosphate hydrolases"/>
    <property type="match status" value="1"/>
</dbReference>
<comment type="similarity">
    <text evidence="1">Belongs to the AfsR/DnrI/RedD regulatory family.</text>
</comment>
<reference evidence="8 9" key="1">
    <citation type="journal article" date="2015" name="Stand. Genomic Sci.">
        <title>Genomic Encyclopedia of Bacterial and Archaeal Type Strains, Phase III: the genomes of soil and plant-associated and newly described type strains.</title>
        <authorList>
            <person name="Whitman W.B."/>
            <person name="Woyke T."/>
            <person name="Klenk H.P."/>
            <person name="Zhou Y."/>
            <person name="Lilburn T.G."/>
            <person name="Beck B.J."/>
            <person name="De Vos P."/>
            <person name="Vandamme P."/>
            <person name="Eisen J.A."/>
            <person name="Garrity G."/>
            <person name="Hugenholtz P."/>
            <person name="Kyrpides N.C."/>
        </authorList>
    </citation>
    <scope>NUCLEOTIDE SEQUENCE [LARGE SCALE GENOMIC DNA]</scope>
    <source>
        <strain evidence="8 9">VKM Ac-2540</strain>
    </source>
</reference>
<evidence type="ECO:0000256" key="6">
    <source>
        <dbReference type="PROSITE-ProRule" id="PRU01091"/>
    </source>
</evidence>
<dbReference type="SMART" id="SM01043">
    <property type="entry name" value="BTAD"/>
    <property type="match status" value="1"/>
</dbReference>
<dbReference type="InterPro" id="IPR051677">
    <property type="entry name" value="AfsR-DnrI-RedD_regulator"/>
</dbReference>
<dbReference type="SMART" id="SM00862">
    <property type="entry name" value="Trans_reg_C"/>
    <property type="match status" value="1"/>
</dbReference>
<evidence type="ECO:0000256" key="2">
    <source>
        <dbReference type="ARBA" id="ARBA00023015"/>
    </source>
</evidence>